<gene>
    <name evidence="16" type="ORF">VNI00_014179</name>
</gene>
<evidence type="ECO:0000256" key="7">
    <source>
        <dbReference type="ARBA" id="ARBA00022723"/>
    </source>
</evidence>
<evidence type="ECO:0000256" key="8">
    <source>
        <dbReference type="ARBA" id="ARBA00022989"/>
    </source>
</evidence>
<dbReference type="EMBL" id="JAYKXP010000076">
    <property type="protein sequence ID" value="KAK7030435.1"/>
    <property type="molecule type" value="Genomic_DNA"/>
</dbReference>
<feature type="transmembrane region" description="Helical" evidence="15">
    <location>
        <begin position="6"/>
        <end position="24"/>
    </location>
</feature>
<keyword evidence="10 13" id="KW-0408">Iron</keyword>
<dbReference type="PRINTS" id="PR00385">
    <property type="entry name" value="P450"/>
</dbReference>
<evidence type="ECO:0000256" key="10">
    <source>
        <dbReference type="ARBA" id="ARBA00023004"/>
    </source>
</evidence>
<evidence type="ECO:0000313" key="16">
    <source>
        <dbReference type="EMBL" id="KAK7030435.1"/>
    </source>
</evidence>
<name>A0AAW0BUC6_9AGAR</name>
<dbReference type="PANTHER" id="PTHR24305">
    <property type="entry name" value="CYTOCHROME P450"/>
    <property type="match status" value="1"/>
</dbReference>
<keyword evidence="12 15" id="KW-0472">Membrane</keyword>
<dbReference type="PANTHER" id="PTHR24305:SF166">
    <property type="entry name" value="CYTOCHROME P450 12A4, MITOCHONDRIAL-RELATED"/>
    <property type="match status" value="1"/>
</dbReference>
<dbReference type="GO" id="GO:0016020">
    <property type="term" value="C:membrane"/>
    <property type="evidence" value="ECO:0007669"/>
    <property type="project" value="UniProtKB-SubCell"/>
</dbReference>
<keyword evidence="11 14" id="KW-0503">Monooxygenase</keyword>
<dbReference type="InterPro" id="IPR001128">
    <property type="entry name" value="Cyt_P450"/>
</dbReference>
<dbReference type="InterPro" id="IPR050121">
    <property type="entry name" value="Cytochrome_P450_monoxygenase"/>
</dbReference>
<evidence type="ECO:0000256" key="11">
    <source>
        <dbReference type="ARBA" id="ARBA00023033"/>
    </source>
</evidence>
<dbReference type="Pfam" id="PF00067">
    <property type="entry name" value="p450"/>
    <property type="match status" value="1"/>
</dbReference>
<comment type="similarity">
    <text evidence="4 14">Belongs to the cytochrome P450 family.</text>
</comment>
<keyword evidence="17" id="KW-1185">Reference proteome</keyword>
<keyword evidence="6 15" id="KW-0812">Transmembrane</keyword>
<dbReference type="PROSITE" id="PS00086">
    <property type="entry name" value="CYTOCHROME_P450"/>
    <property type="match status" value="1"/>
</dbReference>
<dbReference type="InterPro" id="IPR017972">
    <property type="entry name" value="Cyt_P450_CS"/>
</dbReference>
<organism evidence="16 17">
    <name type="scientific">Paramarasmius palmivorus</name>
    <dbReference type="NCBI Taxonomy" id="297713"/>
    <lineage>
        <taxon>Eukaryota</taxon>
        <taxon>Fungi</taxon>
        <taxon>Dikarya</taxon>
        <taxon>Basidiomycota</taxon>
        <taxon>Agaricomycotina</taxon>
        <taxon>Agaricomycetes</taxon>
        <taxon>Agaricomycetidae</taxon>
        <taxon>Agaricales</taxon>
        <taxon>Marasmiineae</taxon>
        <taxon>Marasmiaceae</taxon>
        <taxon>Paramarasmius</taxon>
    </lineage>
</organism>
<dbReference type="GO" id="GO:0004497">
    <property type="term" value="F:monooxygenase activity"/>
    <property type="evidence" value="ECO:0007669"/>
    <property type="project" value="UniProtKB-KW"/>
</dbReference>
<dbReference type="Gene3D" id="1.10.630.10">
    <property type="entry name" value="Cytochrome P450"/>
    <property type="match status" value="1"/>
</dbReference>
<keyword evidence="9 14" id="KW-0560">Oxidoreductase</keyword>
<evidence type="ECO:0000256" key="15">
    <source>
        <dbReference type="SAM" id="Phobius"/>
    </source>
</evidence>
<dbReference type="InterPro" id="IPR002401">
    <property type="entry name" value="Cyt_P450_E_grp-I"/>
</dbReference>
<reference evidence="16 17" key="1">
    <citation type="submission" date="2024-01" db="EMBL/GenBank/DDBJ databases">
        <title>A draft genome for a cacao thread blight-causing isolate of Paramarasmius palmivorus.</title>
        <authorList>
            <person name="Baruah I.K."/>
            <person name="Bukari Y."/>
            <person name="Amoako-Attah I."/>
            <person name="Meinhardt L.W."/>
            <person name="Bailey B.A."/>
            <person name="Cohen S.P."/>
        </authorList>
    </citation>
    <scope>NUCLEOTIDE SEQUENCE [LARGE SCALE GENOMIC DNA]</scope>
    <source>
        <strain evidence="16 17">GH-12</strain>
    </source>
</reference>
<evidence type="ECO:0000313" key="17">
    <source>
        <dbReference type="Proteomes" id="UP001383192"/>
    </source>
</evidence>
<evidence type="ECO:0000256" key="5">
    <source>
        <dbReference type="ARBA" id="ARBA00022617"/>
    </source>
</evidence>
<accession>A0AAW0BUC6</accession>
<feature type="binding site" description="axial binding residue" evidence="13">
    <location>
        <position position="489"/>
    </location>
    <ligand>
        <name>heme</name>
        <dbReference type="ChEBI" id="CHEBI:30413"/>
    </ligand>
    <ligandPart>
        <name>Fe</name>
        <dbReference type="ChEBI" id="CHEBI:18248"/>
    </ligandPart>
</feature>
<evidence type="ECO:0000256" key="2">
    <source>
        <dbReference type="ARBA" id="ARBA00004370"/>
    </source>
</evidence>
<dbReference type="InterPro" id="IPR036396">
    <property type="entry name" value="Cyt_P450_sf"/>
</dbReference>
<dbReference type="Proteomes" id="UP001383192">
    <property type="component" value="Unassembled WGS sequence"/>
</dbReference>
<dbReference type="AlphaFoldDB" id="A0AAW0BUC6"/>
<comment type="caution">
    <text evidence="16">The sequence shown here is derived from an EMBL/GenBank/DDBJ whole genome shotgun (WGS) entry which is preliminary data.</text>
</comment>
<keyword evidence="7 13" id="KW-0479">Metal-binding</keyword>
<evidence type="ECO:0000256" key="12">
    <source>
        <dbReference type="ARBA" id="ARBA00023136"/>
    </source>
</evidence>
<evidence type="ECO:0000256" key="13">
    <source>
        <dbReference type="PIRSR" id="PIRSR602401-1"/>
    </source>
</evidence>
<proteinExistence type="inferred from homology"/>
<sequence length="551" mass="61318">MTLTRVDLAVIGIALAAITLSYLLNRRRQLNNLRGPKADSYLCGVEHQLKLEEYAGKLTSKWAEQYGPTYKVSGCFGEKILVSSDPRAIQHILHEHNADYPPPKDVRLLSDLIFGRSVITVYGNDHKRHRRVLSPAFSINHMKSFAPLFQRHVTQLTAQWNAVAQQGTKTWDIIPWVHKVTLDIIGESSFDYDFQALKDKPNELTSALRDFENLSLEPSSLQTLMEAIPRYLPQSIAAIQANYLPISIQEAATRYLKVASKKALMMQQSGLALDGLAIGKELTGKEKDVLSVLNAINLIQSKLVKANRAEDPQKQLTEYEVLSQMALLIQAGHHTTGYSIAWTLYELARHPADQQRVYDEIRRVREKASGGFTAGDYDDLGNGWLGFCVKETLRLHPVVIHLNRDAKYSDIIPLECPIESSAGATIAEVPIQPGQRIIIDIATYNRLVSVWGPDANEWNPSRFNDPTAKAVTVGMTSNILSFSGGSKGCIGWRFALMELHALVSGLVELFDFSLPEDVKIKARFMGLALPVVDGKEDAGPMLPMVIRPRGV</sequence>
<evidence type="ECO:0008006" key="18">
    <source>
        <dbReference type="Google" id="ProtNLM"/>
    </source>
</evidence>
<keyword evidence="5 13" id="KW-0349">Heme</keyword>
<comment type="subcellular location">
    <subcellularLocation>
        <location evidence="2">Membrane</location>
    </subcellularLocation>
</comment>
<evidence type="ECO:0000256" key="3">
    <source>
        <dbReference type="ARBA" id="ARBA00004721"/>
    </source>
</evidence>
<comment type="pathway">
    <text evidence="3">Secondary metabolite biosynthesis; terpenoid biosynthesis.</text>
</comment>
<dbReference type="SUPFAM" id="SSF48264">
    <property type="entry name" value="Cytochrome P450"/>
    <property type="match status" value="1"/>
</dbReference>
<dbReference type="GO" id="GO:0005506">
    <property type="term" value="F:iron ion binding"/>
    <property type="evidence" value="ECO:0007669"/>
    <property type="project" value="InterPro"/>
</dbReference>
<protein>
    <recommendedName>
        <fullName evidence="18">Cytochrome P450</fullName>
    </recommendedName>
</protein>
<evidence type="ECO:0000256" key="14">
    <source>
        <dbReference type="RuleBase" id="RU000461"/>
    </source>
</evidence>
<dbReference type="GO" id="GO:0016705">
    <property type="term" value="F:oxidoreductase activity, acting on paired donors, with incorporation or reduction of molecular oxygen"/>
    <property type="evidence" value="ECO:0007669"/>
    <property type="project" value="InterPro"/>
</dbReference>
<dbReference type="PRINTS" id="PR00463">
    <property type="entry name" value="EP450I"/>
</dbReference>
<keyword evidence="8 15" id="KW-1133">Transmembrane helix</keyword>
<evidence type="ECO:0000256" key="1">
    <source>
        <dbReference type="ARBA" id="ARBA00001971"/>
    </source>
</evidence>
<comment type="cofactor">
    <cofactor evidence="1 13">
        <name>heme</name>
        <dbReference type="ChEBI" id="CHEBI:30413"/>
    </cofactor>
</comment>
<evidence type="ECO:0000256" key="4">
    <source>
        <dbReference type="ARBA" id="ARBA00010617"/>
    </source>
</evidence>
<evidence type="ECO:0000256" key="6">
    <source>
        <dbReference type="ARBA" id="ARBA00022692"/>
    </source>
</evidence>
<evidence type="ECO:0000256" key="9">
    <source>
        <dbReference type="ARBA" id="ARBA00023002"/>
    </source>
</evidence>
<dbReference type="GO" id="GO:0020037">
    <property type="term" value="F:heme binding"/>
    <property type="evidence" value="ECO:0007669"/>
    <property type="project" value="InterPro"/>
</dbReference>